<dbReference type="FunFam" id="3.40.800.10:FF:000014">
    <property type="entry name" value="Arginase family protein"/>
    <property type="match status" value="1"/>
</dbReference>
<dbReference type="GO" id="GO:0033389">
    <property type="term" value="P:putrescine biosynthetic process from arginine, via agmatine"/>
    <property type="evidence" value="ECO:0007669"/>
    <property type="project" value="TreeGrafter"/>
</dbReference>
<keyword evidence="8" id="KW-1185">Reference proteome</keyword>
<name>A0A179FHF9_METCM</name>
<keyword evidence="3 5" id="KW-0378">Hydrolase</keyword>
<dbReference type="RefSeq" id="XP_018141793.1">
    <property type="nucleotide sequence ID" value="XM_018284888.1"/>
</dbReference>
<dbReference type="CDD" id="cd11592">
    <property type="entry name" value="Agmatinase_PAH"/>
    <property type="match status" value="1"/>
</dbReference>
<feature type="binding site" evidence="4">
    <location>
        <position position="172"/>
    </location>
    <ligand>
        <name>Mn(2+)</name>
        <dbReference type="ChEBI" id="CHEBI:29035"/>
        <label>1</label>
    </ligand>
</feature>
<dbReference type="PANTHER" id="PTHR11358:SF26">
    <property type="entry name" value="GUANIDINO ACID HYDROLASE, MITOCHONDRIAL"/>
    <property type="match status" value="1"/>
</dbReference>
<dbReference type="PANTHER" id="PTHR11358">
    <property type="entry name" value="ARGINASE/AGMATINASE"/>
    <property type="match status" value="1"/>
</dbReference>
<accession>A0A179FHF9</accession>
<evidence type="ECO:0000256" key="1">
    <source>
        <dbReference type="ARBA" id="ARBA00009227"/>
    </source>
</evidence>
<gene>
    <name evidence="7" type="ORF">VFPPC_05745</name>
</gene>
<dbReference type="EMBL" id="LSBJ02000005">
    <property type="protein sequence ID" value="OAQ64479.1"/>
    <property type="molecule type" value="Genomic_DNA"/>
</dbReference>
<dbReference type="KEGG" id="pchm:VFPPC_05745"/>
<dbReference type="PROSITE" id="PS51409">
    <property type="entry name" value="ARGINASE_2"/>
    <property type="match status" value="1"/>
</dbReference>
<protein>
    <submittedName>
        <fullName evidence="7">Agmatinase</fullName>
    </submittedName>
</protein>
<proteinExistence type="inferred from homology"/>
<dbReference type="PRINTS" id="PR00116">
    <property type="entry name" value="ARGINASE"/>
</dbReference>
<feature type="binding site" evidence="4">
    <location>
        <position position="200"/>
    </location>
    <ligand>
        <name>Mn(2+)</name>
        <dbReference type="ChEBI" id="CHEBI:29035"/>
        <label>1</label>
    </ligand>
</feature>
<evidence type="ECO:0000256" key="2">
    <source>
        <dbReference type="ARBA" id="ARBA00022723"/>
    </source>
</evidence>
<sequence>MKFVSLLHLLAFVGAGYACGGHDDGKEWSKEELAELEAKWGHEWSFNGIGSFAHLDYVKCLTTPQEKYDIAIIGAPFDTAVSFRPGARFGPRAIRQASARQTSLRAFNPRANINPYQNWAKIIDCGDIPITPFDNAIAQEQMTQAFKALGRGRPVSSLSHGKPKLITLGGDHSLALPALRSLNEIYGKPVRVLHFDAHLDTWDPASYPSAWGSTHFTHGSMFWMANQEGLLSNASTGQSVHAGLRTRLSGTDWTDNESDSAQNWVRFAADEIDEIGTKGIIDGIMSVLGTEDPVYLSVDIDVLDPAFAPGTGTPEPGGWTTREFIKILRGIEGLNIVGADVVEVSPAYQGRGEETALAAAQVVYEILSSIVKRGLKDGAKETSGDVKDEL</sequence>
<feature type="binding site" evidence="4">
    <location>
        <position position="301"/>
    </location>
    <ligand>
        <name>Mn(2+)</name>
        <dbReference type="ChEBI" id="CHEBI:29035"/>
        <label>1</label>
    </ligand>
</feature>
<feature type="binding site" evidence="4">
    <location>
        <position position="299"/>
    </location>
    <ligand>
        <name>Mn(2+)</name>
        <dbReference type="ChEBI" id="CHEBI:29035"/>
        <label>1</label>
    </ligand>
</feature>
<dbReference type="PIRSF" id="PIRSF036979">
    <property type="entry name" value="Arginase"/>
    <property type="match status" value="1"/>
</dbReference>
<dbReference type="InterPro" id="IPR020855">
    <property type="entry name" value="Ureohydrolase_Mn_BS"/>
</dbReference>
<evidence type="ECO:0000256" key="6">
    <source>
        <dbReference type="SAM" id="SignalP"/>
    </source>
</evidence>
<dbReference type="InterPro" id="IPR006035">
    <property type="entry name" value="Ureohydrolase"/>
</dbReference>
<dbReference type="GO" id="GO:0046872">
    <property type="term" value="F:metal ion binding"/>
    <property type="evidence" value="ECO:0007669"/>
    <property type="project" value="UniProtKB-KW"/>
</dbReference>
<evidence type="ECO:0000256" key="5">
    <source>
        <dbReference type="RuleBase" id="RU003684"/>
    </source>
</evidence>
<dbReference type="Proteomes" id="UP000078397">
    <property type="component" value="Unassembled WGS sequence"/>
</dbReference>
<feature type="signal peptide" evidence="6">
    <location>
        <begin position="1"/>
        <end position="18"/>
    </location>
</feature>
<comment type="similarity">
    <text evidence="1">Belongs to the arginase family. Agmatinase subfamily.</text>
</comment>
<keyword evidence="6" id="KW-0732">Signal</keyword>
<organism evidence="7 8">
    <name type="scientific">Pochonia chlamydosporia 170</name>
    <dbReference type="NCBI Taxonomy" id="1380566"/>
    <lineage>
        <taxon>Eukaryota</taxon>
        <taxon>Fungi</taxon>
        <taxon>Dikarya</taxon>
        <taxon>Ascomycota</taxon>
        <taxon>Pezizomycotina</taxon>
        <taxon>Sordariomycetes</taxon>
        <taxon>Hypocreomycetidae</taxon>
        <taxon>Hypocreales</taxon>
        <taxon>Clavicipitaceae</taxon>
        <taxon>Pochonia</taxon>
    </lineage>
</organism>
<keyword evidence="4" id="KW-0464">Manganese</keyword>
<evidence type="ECO:0000313" key="8">
    <source>
        <dbReference type="Proteomes" id="UP000078397"/>
    </source>
</evidence>
<dbReference type="Gene3D" id="3.40.800.10">
    <property type="entry name" value="Ureohydrolase domain"/>
    <property type="match status" value="1"/>
</dbReference>
<dbReference type="GO" id="GO:0008783">
    <property type="term" value="F:agmatinase activity"/>
    <property type="evidence" value="ECO:0007669"/>
    <property type="project" value="TreeGrafter"/>
</dbReference>
<comment type="caution">
    <text evidence="7">The sequence shown here is derived from an EMBL/GenBank/DDBJ whole genome shotgun (WGS) entry which is preliminary data.</text>
</comment>
<dbReference type="GeneID" id="28848882"/>
<dbReference type="SUPFAM" id="SSF52768">
    <property type="entry name" value="Arginase/deacetylase"/>
    <property type="match status" value="1"/>
</dbReference>
<dbReference type="InterPro" id="IPR023696">
    <property type="entry name" value="Ureohydrolase_dom_sf"/>
</dbReference>
<feature type="chain" id="PRO_5008101676" evidence="6">
    <location>
        <begin position="19"/>
        <end position="390"/>
    </location>
</feature>
<feature type="binding site" evidence="4">
    <location>
        <position position="198"/>
    </location>
    <ligand>
        <name>Mn(2+)</name>
        <dbReference type="ChEBI" id="CHEBI:29035"/>
        <label>1</label>
    </ligand>
</feature>
<dbReference type="PROSITE" id="PS01053">
    <property type="entry name" value="ARGINASE_1"/>
    <property type="match status" value="1"/>
</dbReference>
<dbReference type="OrthoDB" id="288726at2759"/>
<dbReference type="AlphaFoldDB" id="A0A179FHF9"/>
<reference evidence="7 8" key="1">
    <citation type="journal article" date="2016" name="PLoS Pathog.">
        <title>Biosynthesis of antibiotic leucinostatins in bio-control fungus Purpureocillium lilacinum and their inhibition on phytophthora revealed by genome mining.</title>
        <authorList>
            <person name="Wang G."/>
            <person name="Liu Z."/>
            <person name="Lin R."/>
            <person name="Li E."/>
            <person name="Mao Z."/>
            <person name="Ling J."/>
            <person name="Yang Y."/>
            <person name="Yin W.B."/>
            <person name="Xie B."/>
        </authorList>
    </citation>
    <scope>NUCLEOTIDE SEQUENCE [LARGE SCALE GENOMIC DNA]</scope>
    <source>
        <strain evidence="7">170</strain>
    </source>
</reference>
<keyword evidence="2 4" id="KW-0479">Metal-binding</keyword>
<evidence type="ECO:0000313" key="7">
    <source>
        <dbReference type="EMBL" id="OAQ64479.1"/>
    </source>
</evidence>
<evidence type="ECO:0000256" key="4">
    <source>
        <dbReference type="PIRSR" id="PIRSR036979-1"/>
    </source>
</evidence>
<dbReference type="STRING" id="1380566.A0A179FHF9"/>
<comment type="cofactor">
    <cofactor evidence="4">
        <name>Mn(2+)</name>
        <dbReference type="ChEBI" id="CHEBI:29035"/>
    </cofactor>
    <text evidence="4">Binds 2 manganese ions per subunit.</text>
</comment>
<feature type="binding site" evidence="4">
    <location>
        <position position="196"/>
    </location>
    <ligand>
        <name>Mn(2+)</name>
        <dbReference type="ChEBI" id="CHEBI:29035"/>
        <label>1</label>
    </ligand>
</feature>
<dbReference type="Pfam" id="PF00491">
    <property type="entry name" value="Arginase"/>
    <property type="match status" value="1"/>
</dbReference>
<dbReference type="PROSITE" id="PS51257">
    <property type="entry name" value="PROKAR_LIPOPROTEIN"/>
    <property type="match status" value="1"/>
</dbReference>
<evidence type="ECO:0000256" key="3">
    <source>
        <dbReference type="ARBA" id="ARBA00022801"/>
    </source>
</evidence>